<sequence>MEIKSLLRLQEKIQIQKKREGEVVEILERNTTTVVGIYEDSK</sequence>
<reference evidence="1" key="1">
    <citation type="submission" date="2013-12" db="EMBL/GenBank/DDBJ databases">
        <title>A Varibaculum cambriense genome reconstructed from a premature infant gut community with otherwise low bacterial novelty that shifts toward anaerobic metabolism during the third week of life.</title>
        <authorList>
            <person name="Brown C.T."/>
            <person name="Sharon I."/>
            <person name="Thomas B.C."/>
            <person name="Castelle C.J."/>
            <person name="Morowitz M.J."/>
            <person name="Banfield J.F."/>
        </authorList>
    </citation>
    <scope>NUCLEOTIDE SEQUENCE</scope>
</reference>
<organism evidence="1">
    <name type="scientific">human gut metagenome</name>
    <dbReference type="NCBI Taxonomy" id="408170"/>
    <lineage>
        <taxon>unclassified sequences</taxon>
        <taxon>metagenomes</taxon>
        <taxon>organismal metagenomes</taxon>
    </lineage>
</organism>
<dbReference type="EMBL" id="AZMM01011851">
    <property type="protein sequence ID" value="ETJ33705.1"/>
    <property type="molecule type" value="Genomic_DNA"/>
</dbReference>
<dbReference type="AlphaFoldDB" id="W1XW75"/>
<proteinExistence type="predicted"/>
<protein>
    <submittedName>
        <fullName evidence="1">Ribonuclease R</fullName>
    </submittedName>
</protein>
<evidence type="ECO:0000313" key="1">
    <source>
        <dbReference type="EMBL" id="ETJ33705.1"/>
    </source>
</evidence>
<accession>W1XW75</accession>
<gene>
    <name evidence="1" type="ORF">Q604_UNBC11851G0002</name>
</gene>
<comment type="caution">
    <text evidence="1">The sequence shown here is derived from an EMBL/GenBank/DDBJ whole genome shotgun (WGS) entry which is preliminary data.</text>
</comment>
<feature type="non-terminal residue" evidence="1">
    <location>
        <position position="42"/>
    </location>
</feature>
<name>W1XW75_9ZZZZ</name>